<name>S3D226_GLAL2</name>
<dbReference type="OrthoDB" id="2186602at2759"/>
<dbReference type="Pfam" id="PF05179">
    <property type="entry name" value="CDC73_C"/>
    <property type="match status" value="1"/>
</dbReference>
<dbReference type="STRING" id="1116229.S3D226"/>
<dbReference type="GO" id="GO:0032968">
    <property type="term" value="P:positive regulation of transcription elongation by RNA polymerase II"/>
    <property type="evidence" value="ECO:0007669"/>
    <property type="project" value="TreeGrafter"/>
</dbReference>
<dbReference type="PANTHER" id="PTHR12466">
    <property type="entry name" value="CDC73 DOMAIN PROTEIN"/>
    <property type="match status" value="1"/>
</dbReference>
<evidence type="ECO:0000259" key="5">
    <source>
        <dbReference type="Pfam" id="PF05179"/>
    </source>
</evidence>
<evidence type="ECO:0000256" key="2">
    <source>
        <dbReference type="ARBA" id="ARBA00010427"/>
    </source>
</evidence>
<dbReference type="RefSeq" id="XP_008087425.1">
    <property type="nucleotide sequence ID" value="XM_008089234.1"/>
</dbReference>
<dbReference type="GO" id="GO:0016593">
    <property type="term" value="C:Cdc73/Paf1 complex"/>
    <property type="evidence" value="ECO:0007669"/>
    <property type="project" value="EnsemblFungi"/>
</dbReference>
<dbReference type="eggNOG" id="KOG3786">
    <property type="taxonomic scope" value="Eukaryota"/>
</dbReference>
<feature type="domain" description="Cell division control protein 73 C-terminal" evidence="5">
    <location>
        <begin position="236"/>
        <end position="399"/>
    </location>
</feature>
<proteinExistence type="inferred from homology"/>
<dbReference type="EMBL" id="KE145371">
    <property type="protein sequence ID" value="EPE26106.1"/>
    <property type="molecule type" value="Genomic_DNA"/>
</dbReference>
<dbReference type="GeneID" id="19461076"/>
<evidence type="ECO:0000313" key="7">
    <source>
        <dbReference type="Proteomes" id="UP000016922"/>
    </source>
</evidence>
<sequence length="415" mass="45341">MNSSQDPLVLLRQAISSDSPCIPTASADAITNSSLATAAFLHFTSPVQLSLPLSTPTRFISKGKPVNLRSIYFAWLKKDTTPSEYNAGVQALNAELTEAGSTSELVEGLSYVERIDLTTYLEGGTEESEYIKALPADTSAALASAQVASGAAGGIAPVTSGLAGRQGKDIDPRLQEIYNGERRMGDRNSVLRGIKPTDFSHVRKMAAPFTARKAAQAAQAAKNTTLAQHPKAPVRRPDPIILLSPSASSLLRMSNIKSFMENGVYIPPESSSATSSSSASILHITRLLPGIDPARPMRFIIVDTPEQFKPEYWSRVVAVFTTGQVWQFKSYKWQEPTELFRHTLGVYLGWRGDQLPPTVKGWGRGVLAAQVEKWSQGASHASRWRDREIVEGIWKSIEENMRSKGWRRDSGPMVV</sequence>
<dbReference type="GO" id="GO:0006368">
    <property type="term" value="P:transcription elongation by RNA polymerase II"/>
    <property type="evidence" value="ECO:0007669"/>
    <property type="project" value="InterPro"/>
</dbReference>
<dbReference type="GO" id="GO:0000993">
    <property type="term" value="F:RNA polymerase II complex binding"/>
    <property type="evidence" value="ECO:0007669"/>
    <property type="project" value="TreeGrafter"/>
</dbReference>
<evidence type="ECO:0000256" key="1">
    <source>
        <dbReference type="ARBA" id="ARBA00004123"/>
    </source>
</evidence>
<accession>S3D226</accession>
<dbReference type="KEGG" id="glz:GLAREA_02018"/>
<evidence type="ECO:0000313" key="6">
    <source>
        <dbReference type="EMBL" id="EPE26106.1"/>
    </source>
</evidence>
<comment type="subcellular location">
    <subcellularLocation>
        <location evidence="1">Nucleus</location>
    </subcellularLocation>
</comment>
<dbReference type="InterPro" id="IPR031336">
    <property type="entry name" value="CDC73_C"/>
</dbReference>
<evidence type="ECO:0000256" key="3">
    <source>
        <dbReference type="ARBA" id="ARBA00023163"/>
    </source>
</evidence>
<reference evidence="6 7" key="1">
    <citation type="journal article" date="2013" name="BMC Genomics">
        <title>Genomics-driven discovery of the pneumocandin biosynthetic gene cluster in the fungus Glarea lozoyensis.</title>
        <authorList>
            <person name="Chen L."/>
            <person name="Yue Q."/>
            <person name="Zhang X."/>
            <person name="Xiang M."/>
            <person name="Wang C."/>
            <person name="Li S."/>
            <person name="Che Y."/>
            <person name="Ortiz-Lopez F.J."/>
            <person name="Bills G.F."/>
            <person name="Liu X."/>
            <person name="An Z."/>
        </authorList>
    </citation>
    <scope>NUCLEOTIDE SEQUENCE [LARGE SCALE GENOMIC DNA]</scope>
    <source>
        <strain evidence="7">ATCC 20868 / MF5171</strain>
    </source>
</reference>
<dbReference type="Proteomes" id="UP000016922">
    <property type="component" value="Unassembled WGS sequence"/>
</dbReference>
<keyword evidence="4" id="KW-0539">Nucleus</keyword>
<dbReference type="PANTHER" id="PTHR12466:SF8">
    <property type="entry name" value="PARAFIBROMIN"/>
    <property type="match status" value="1"/>
</dbReference>
<organism evidence="6 7">
    <name type="scientific">Glarea lozoyensis (strain ATCC 20868 / MF5171)</name>
    <dbReference type="NCBI Taxonomy" id="1116229"/>
    <lineage>
        <taxon>Eukaryota</taxon>
        <taxon>Fungi</taxon>
        <taxon>Dikarya</taxon>
        <taxon>Ascomycota</taxon>
        <taxon>Pezizomycotina</taxon>
        <taxon>Leotiomycetes</taxon>
        <taxon>Helotiales</taxon>
        <taxon>Helotiaceae</taxon>
        <taxon>Glarea</taxon>
    </lineage>
</organism>
<keyword evidence="7" id="KW-1185">Reference proteome</keyword>
<comment type="similarity">
    <text evidence="2">Belongs to the CDC73 family.</text>
</comment>
<protein>
    <recommendedName>
        <fullName evidence="5">Cell division control protein 73 C-terminal domain-containing protein</fullName>
    </recommendedName>
</protein>
<dbReference type="FunFam" id="3.40.50.11990:FF:000003">
    <property type="entry name" value="Pol II transcription elongation factor subunit Cdc73"/>
    <property type="match status" value="1"/>
</dbReference>
<dbReference type="InterPro" id="IPR038103">
    <property type="entry name" value="CDC73_C_sf"/>
</dbReference>
<dbReference type="InterPro" id="IPR007852">
    <property type="entry name" value="Cdc73/Parafibromin"/>
</dbReference>
<dbReference type="AlphaFoldDB" id="S3D226"/>
<dbReference type="HOGENOM" id="CLU_025849_2_0_1"/>
<keyword evidence="3" id="KW-0804">Transcription</keyword>
<dbReference type="Gene3D" id="3.40.50.11990">
    <property type="entry name" value="RNA polymerase II accessory factor, Cdc73 C-terminal domain"/>
    <property type="match status" value="1"/>
</dbReference>
<evidence type="ECO:0000256" key="4">
    <source>
        <dbReference type="ARBA" id="ARBA00023242"/>
    </source>
</evidence>
<gene>
    <name evidence="6" type="ORF">GLAREA_02018</name>
</gene>
<dbReference type="OMA" id="FRPDYWN"/>